<dbReference type="SMART" id="SM00184">
    <property type="entry name" value="RING"/>
    <property type="match status" value="1"/>
</dbReference>
<keyword evidence="5" id="KW-0539">Nucleus</keyword>
<dbReference type="GO" id="GO:0000122">
    <property type="term" value="P:negative regulation of transcription by RNA polymerase II"/>
    <property type="evidence" value="ECO:0007669"/>
    <property type="project" value="TreeGrafter"/>
</dbReference>
<dbReference type="AlphaFoldDB" id="A0A6S7G0Q7"/>
<dbReference type="Gene3D" id="3.30.40.10">
    <property type="entry name" value="Zinc/RING finger domain, C3HC4 (zinc finger)"/>
    <property type="match status" value="1"/>
</dbReference>
<dbReference type="InterPro" id="IPR001841">
    <property type="entry name" value="Znf_RING"/>
</dbReference>
<dbReference type="InterPro" id="IPR017907">
    <property type="entry name" value="Znf_RING_CS"/>
</dbReference>
<evidence type="ECO:0000256" key="5">
    <source>
        <dbReference type="ARBA" id="ARBA00023242"/>
    </source>
</evidence>
<keyword evidence="4" id="KW-0862">Zinc</keyword>
<evidence type="ECO:0000256" key="3">
    <source>
        <dbReference type="ARBA" id="ARBA00022771"/>
    </source>
</evidence>
<evidence type="ECO:0000256" key="1">
    <source>
        <dbReference type="ARBA" id="ARBA00004123"/>
    </source>
</evidence>
<dbReference type="PANTHER" id="PTHR10825">
    <property type="entry name" value="RING FINGER DOMAIN-CONTAINING, POLYCOMB GROUP COMPONENT"/>
    <property type="match status" value="1"/>
</dbReference>
<dbReference type="OrthoDB" id="1305878at2759"/>
<dbReference type="PANTHER" id="PTHR10825:SF29">
    <property type="entry name" value="POLYCOMB GROUP RING FINGER PROTEIN 1"/>
    <property type="match status" value="1"/>
</dbReference>
<keyword evidence="3" id="KW-0863">Zinc-finger</keyword>
<feature type="non-terminal residue" evidence="6">
    <location>
        <position position="276"/>
    </location>
</feature>
<evidence type="ECO:0000256" key="2">
    <source>
        <dbReference type="ARBA" id="ARBA00022723"/>
    </source>
</evidence>
<accession>A0A6S7G0Q7</accession>
<dbReference type="GO" id="GO:1990841">
    <property type="term" value="F:promoter-specific chromatin binding"/>
    <property type="evidence" value="ECO:0007669"/>
    <property type="project" value="TreeGrafter"/>
</dbReference>
<evidence type="ECO:0000313" key="7">
    <source>
        <dbReference type="Proteomes" id="UP001152795"/>
    </source>
</evidence>
<evidence type="ECO:0000313" key="6">
    <source>
        <dbReference type="EMBL" id="CAB3982289.1"/>
    </source>
</evidence>
<dbReference type="FunFam" id="3.30.40.10:FF:000033">
    <property type="entry name" value="Polycomb group RING finger protein 3"/>
    <property type="match status" value="1"/>
</dbReference>
<keyword evidence="7" id="KW-1185">Reference proteome</keyword>
<dbReference type="PROSITE" id="PS00518">
    <property type="entry name" value="ZF_RING_1"/>
    <property type="match status" value="1"/>
</dbReference>
<dbReference type="InterPro" id="IPR032443">
    <property type="entry name" value="RAWUL"/>
</dbReference>
<dbReference type="Gene3D" id="3.10.20.90">
    <property type="entry name" value="Phosphatidylinositol 3-kinase Catalytic Subunit, Chain A, domain 1"/>
    <property type="match status" value="1"/>
</dbReference>
<proteinExistence type="predicted"/>
<protein>
    <submittedName>
        <fullName evidence="6">Polycomb complex BMI-1-A-like</fullName>
    </submittedName>
</protein>
<dbReference type="GO" id="GO:0008270">
    <property type="term" value="F:zinc ion binding"/>
    <property type="evidence" value="ECO:0007669"/>
    <property type="project" value="UniProtKB-KW"/>
</dbReference>
<dbReference type="Pfam" id="PF16207">
    <property type="entry name" value="RAWUL"/>
    <property type="match status" value="1"/>
</dbReference>
<keyword evidence="2" id="KW-0479">Metal-binding</keyword>
<dbReference type="GO" id="GO:0035102">
    <property type="term" value="C:PRC1 complex"/>
    <property type="evidence" value="ECO:0007669"/>
    <property type="project" value="TreeGrafter"/>
</dbReference>
<dbReference type="Proteomes" id="UP001152795">
    <property type="component" value="Unassembled WGS sequence"/>
</dbReference>
<dbReference type="PROSITE" id="PS50089">
    <property type="entry name" value="ZF_RING_2"/>
    <property type="match status" value="1"/>
</dbReference>
<gene>
    <name evidence="6" type="ORF">PACLA_8A064758</name>
</gene>
<dbReference type="EMBL" id="CACRXK020000486">
    <property type="protein sequence ID" value="CAB3982289.1"/>
    <property type="molecule type" value="Genomic_DNA"/>
</dbReference>
<evidence type="ECO:0000256" key="4">
    <source>
        <dbReference type="ARBA" id="ARBA00022833"/>
    </source>
</evidence>
<dbReference type="Pfam" id="PF13923">
    <property type="entry name" value="zf-C3HC4_2"/>
    <property type="match status" value="1"/>
</dbReference>
<organism evidence="6 7">
    <name type="scientific">Paramuricea clavata</name>
    <name type="common">Red gorgonian</name>
    <name type="synonym">Violescent sea-whip</name>
    <dbReference type="NCBI Taxonomy" id="317549"/>
    <lineage>
        <taxon>Eukaryota</taxon>
        <taxon>Metazoa</taxon>
        <taxon>Cnidaria</taxon>
        <taxon>Anthozoa</taxon>
        <taxon>Octocorallia</taxon>
        <taxon>Malacalcyonacea</taxon>
        <taxon>Plexauridae</taxon>
        <taxon>Paramuricea</taxon>
    </lineage>
</organism>
<dbReference type="SUPFAM" id="SSF57850">
    <property type="entry name" value="RING/U-box"/>
    <property type="match status" value="1"/>
</dbReference>
<sequence length="276" mass="31480">KVERAVKVMLPTLKLSEINENLTCPLCKGYLIDACTIVECLHSFCKSCIVRFLDTSYNCPVCHTEVHKTKPMVNVRPDPTLQDIVYKIVPDLYENERLSRKSFQASLDGNEERQGGCHVEGVANIADHSDAVYVTLDHHQRNILKSNQRKIFPTRYLRCSKHVPVRVLRKLIRMKFQVKETYKVEISRCDEILSENVSLKEISRIYGLHGKTGPIDLKYDIISQQPLQNSDTQPSGMYGCRNFLPVIPRIEPMAFGKSNGRNYASSSSISRPTHTQ</sequence>
<comment type="caution">
    <text evidence="6">The sequence shown here is derived from an EMBL/GenBank/DDBJ whole genome shotgun (WGS) entry which is preliminary data.</text>
</comment>
<reference evidence="6" key="1">
    <citation type="submission" date="2020-04" db="EMBL/GenBank/DDBJ databases">
        <authorList>
            <person name="Alioto T."/>
            <person name="Alioto T."/>
            <person name="Gomez Garrido J."/>
        </authorList>
    </citation>
    <scope>NUCLEOTIDE SEQUENCE</scope>
    <source>
        <strain evidence="6">A484AB</strain>
    </source>
</reference>
<name>A0A6S7G0Q7_PARCT</name>
<comment type="subcellular location">
    <subcellularLocation>
        <location evidence="1">Nucleus</location>
    </subcellularLocation>
</comment>
<dbReference type="InterPro" id="IPR013083">
    <property type="entry name" value="Znf_RING/FYVE/PHD"/>
</dbReference>